<keyword evidence="2" id="KW-0812">Transmembrane</keyword>
<dbReference type="SUPFAM" id="SSF56784">
    <property type="entry name" value="HAD-like"/>
    <property type="match status" value="1"/>
</dbReference>
<feature type="non-terminal residue" evidence="3">
    <location>
        <position position="1"/>
    </location>
</feature>
<feature type="transmembrane region" description="Helical" evidence="2">
    <location>
        <begin position="30"/>
        <end position="51"/>
    </location>
</feature>
<dbReference type="AlphaFoldDB" id="A0A3D2SCJ9"/>
<sequence length="85" mass="9248">MVTLMTSDLLLLPKALSLSKQTVRLIHQNLFWAFIYNLIGIPIAAGLLFPVNGLLLNPMLASAAMAFSSVSVMIHSISFGKYALK</sequence>
<name>A0A3D2SCJ9_9BACE</name>
<dbReference type="GO" id="GO:0055070">
    <property type="term" value="P:copper ion homeostasis"/>
    <property type="evidence" value="ECO:0007669"/>
    <property type="project" value="TreeGrafter"/>
</dbReference>
<evidence type="ECO:0000313" key="4">
    <source>
        <dbReference type="Proteomes" id="UP000263098"/>
    </source>
</evidence>
<dbReference type="Proteomes" id="UP000263098">
    <property type="component" value="Unassembled WGS sequence"/>
</dbReference>
<dbReference type="EMBL" id="DPVG01000148">
    <property type="protein sequence ID" value="HCK23957.1"/>
    <property type="molecule type" value="Genomic_DNA"/>
</dbReference>
<dbReference type="InterPro" id="IPR036412">
    <property type="entry name" value="HAD-like_sf"/>
</dbReference>
<feature type="transmembrane region" description="Helical" evidence="2">
    <location>
        <begin position="63"/>
        <end position="84"/>
    </location>
</feature>
<dbReference type="GO" id="GO:0016020">
    <property type="term" value="C:membrane"/>
    <property type="evidence" value="ECO:0007669"/>
    <property type="project" value="TreeGrafter"/>
</dbReference>
<evidence type="ECO:0000256" key="2">
    <source>
        <dbReference type="SAM" id="Phobius"/>
    </source>
</evidence>
<evidence type="ECO:0000256" key="1">
    <source>
        <dbReference type="ARBA" id="ARBA00022967"/>
    </source>
</evidence>
<organism evidence="3 4">
    <name type="scientific">Bacteroides graminisolvens</name>
    <dbReference type="NCBI Taxonomy" id="477666"/>
    <lineage>
        <taxon>Bacteria</taxon>
        <taxon>Pseudomonadati</taxon>
        <taxon>Bacteroidota</taxon>
        <taxon>Bacteroidia</taxon>
        <taxon>Bacteroidales</taxon>
        <taxon>Bacteroidaceae</taxon>
        <taxon>Bacteroides</taxon>
    </lineage>
</organism>
<dbReference type="GO" id="GO:0005507">
    <property type="term" value="F:copper ion binding"/>
    <property type="evidence" value="ECO:0007669"/>
    <property type="project" value="TreeGrafter"/>
</dbReference>
<keyword evidence="2" id="KW-1133">Transmembrane helix</keyword>
<dbReference type="PANTHER" id="PTHR43520">
    <property type="entry name" value="ATP7, ISOFORM B"/>
    <property type="match status" value="1"/>
</dbReference>
<protein>
    <submittedName>
        <fullName evidence="3">Cation-transporting ATPase PacS</fullName>
    </submittedName>
</protein>
<proteinExistence type="predicted"/>
<keyword evidence="2" id="KW-0472">Membrane</keyword>
<dbReference type="PANTHER" id="PTHR43520:SF8">
    <property type="entry name" value="P-TYPE CU(+) TRANSPORTER"/>
    <property type="match status" value="1"/>
</dbReference>
<dbReference type="GO" id="GO:0043682">
    <property type="term" value="F:P-type divalent copper transporter activity"/>
    <property type="evidence" value="ECO:0007669"/>
    <property type="project" value="TreeGrafter"/>
</dbReference>
<accession>A0A3D2SCJ9</accession>
<reference evidence="3 4" key="1">
    <citation type="journal article" date="2018" name="Nat. Biotechnol.">
        <title>A standardized bacterial taxonomy based on genome phylogeny substantially revises the tree of life.</title>
        <authorList>
            <person name="Parks D.H."/>
            <person name="Chuvochina M."/>
            <person name="Waite D.W."/>
            <person name="Rinke C."/>
            <person name="Skarshewski A."/>
            <person name="Chaumeil P.A."/>
            <person name="Hugenholtz P."/>
        </authorList>
    </citation>
    <scope>NUCLEOTIDE SEQUENCE [LARGE SCALE GENOMIC DNA]</scope>
    <source>
        <strain evidence="3">UBA9667</strain>
    </source>
</reference>
<keyword evidence="1" id="KW-1278">Translocase</keyword>
<evidence type="ECO:0000313" key="3">
    <source>
        <dbReference type="EMBL" id="HCK23957.1"/>
    </source>
</evidence>
<comment type="caution">
    <text evidence="3">The sequence shown here is derived from an EMBL/GenBank/DDBJ whole genome shotgun (WGS) entry which is preliminary data.</text>
</comment>
<gene>
    <name evidence="3" type="ORF">DHW31_04095</name>
</gene>